<dbReference type="Pfam" id="PF01476">
    <property type="entry name" value="LysM"/>
    <property type="match status" value="1"/>
</dbReference>
<dbReference type="Gene3D" id="3.10.350.10">
    <property type="entry name" value="LysM domain"/>
    <property type="match status" value="1"/>
</dbReference>
<gene>
    <name evidence="3" type="ORF">ACFFH4_22555</name>
</gene>
<dbReference type="PROSITE" id="PS51782">
    <property type="entry name" value="LYSM"/>
    <property type="match status" value="1"/>
</dbReference>
<dbReference type="CDD" id="cd00118">
    <property type="entry name" value="LysM"/>
    <property type="match status" value="1"/>
</dbReference>
<evidence type="ECO:0000313" key="4">
    <source>
        <dbReference type="Proteomes" id="UP001589833"/>
    </source>
</evidence>
<keyword evidence="4" id="KW-1185">Reference proteome</keyword>
<dbReference type="RefSeq" id="WP_273848104.1">
    <property type="nucleotide sequence ID" value="NZ_JAQQWT010000050.1"/>
</dbReference>
<dbReference type="Pfam" id="PF07486">
    <property type="entry name" value="Hydrolase_2"/>
    <property type="match status" value="1"/>
</dbReference>
<comment type="caution">
    <text evidence="3">The sequence shown here is derived from an EMBL/GenBank/DDBJ whole genome shotgun (WGS) entry which is preliminary data.</text>
</comment>
<feature type="chain" id="PRO_5046830503" evidence="1">
    <location>
        <begin position="23"/>
        <end position="205"/>
    </location>
</feature>
<protein>
    <submittedName>
        <fullName evidence="3">Cell wall hydrolase</fullName>
    </submittedName>
</protein>
<dbReference type="Proteomes" id="UP001589833">
    <property type="component" value="Unassembled WGS sequence"/>
</dbReference>
<keyword evidence="1" id="KW-0732">Signal</keyword>
<accession>A0ABV6NLV1</accession>
<evidence type="ECO:0000256" key="1">
    <source>
        <dbReference type="SAM" id="SignalP"/>
    </source>
</evidence>
<dbReference type="SUPFAM" id="SSF54106">
    <property type="entry name" value="LysM domain"/>
    <property type="match status" value="1"/>
</dbReference>
<proteinExistence type="predicted"/>
<dbReference type="Gene3D" id="1.10.10.2520">
    <property type="entry name" value="Cell wall hydrolase SleB, domain 1"/>
    <property type="match status" value="1"/>
</dbReference>
<sequence>MKKLTFVLTFLAALCFAAPAFAYTVQEGDTMWKIAQDNSLTLDELAKANPQITDLDLIIIGQQINIHKNNNSPEPKTERSNSTDISLSEKEFDLLARIVRAEAQTEPFEGKVAVAAVVLNRVESSQFPDTIKEVIYEPRQFQPVANGQINKSADQESIEAVEAALSDMRDISEDSLFFYNPDIATNRWLDTRETTVVIGQHVFKN</sequence>
<dbReference type="SMART" id="SM00257">
    <property type="entry name" value="LysM"/>
    <property type="match status" value="1"/>
</dbReference>
<reference evidence="3 4" key="1">
    <citation type="submission" date="2024-09" db="EMBL/GenBank/DDBJ databases">
        <authorList>
            <person name="Sun Q."/>
            <person name="Mori K."/>
        </authorList>
    </citation>
    <scope>NUCLEOTIDE SEQUENCE [LARGE SCALE GENOMIC DNA]</scope>
    <source>
        <strain evidence="3 4">NCAIM B.02301</strain>
    </source>
</reference>
<keyword evidence="3" id="KW-0378">Hydrolase</keyword>
<organism evidence="3 4">
    <name type="scientific">Halalkalibacter alkalisediminis</name>
    <dbReference type="NCBI Taxonomy" id="935616"/>
    <lineage>
        <taxon>Bacteria</taxon>
        <taxon>Bacillati</taxon>
        <taxon>Bacillota</taxon>
        <taxon>Bacilli</taxon>
        <taxon>Bacillales</taxon>
        <taxon>Bacillaceae</taxon>
        <taxon>Halalkalibacter</taxon>
    </lineage>
</organism>
<dbReference type="InterPro" id="IPR042047">
    <property type="entry name" value="SleB_dom1"/>
</dbReference>
<evidence type="ECO:0000313" key="3">
    <source>
        <dbReference type="EMBL" id="MFC0561669.1"/>
    </source>
</evidence>
<feature type="domain" description="LysM" evidence="2">
    <location>
        <begin position="21"/>
        <end position="66"/>
    </location>
</feature>
<dbReference type="GO" id="GO:0016787">
    <property type="term" value="F:hydrolase activity"/>
    <property type="evidence" value="ECO:0007669"/>
    <property type="project" value="UniProtKB-KW"/>
</dbReference>
<dbReference type="Gene3D" id="6.20.240.60">
    <property type="match status" value="1"/>
</dbReference>
<dbReference type="EMBL" id="JBHLTR010000078">
    <property type="protein sequence ID" value="MFC0561669.1"/>
    <property type="molecule type" value="Genomic_DNA"/>
</dbReference>
<name>A0ABV6NLV1_9BACI</name>
<feature type="signal peptide" evidence="1">
    <location>
        <begin position="1"/>
        <end position="22"/>
    </location>
</feature>
<evidence type="ECO:0000259" key="2">
    <source>
        <dbReference type="PROSITE" id="PS51782"/>
    </source>
</evidence>
<dbReference type="InterPro" id="IPR011105">
    <property type="entry name" value="Cell_wall_hydrolase_SleB"/>
</dbReference>
<dbReference type="InterPro" id="IPR018392">
    <property type="entry name" value="LysM"/>
</dbReference>
<dbReference type="InterPro" id="IPR036779">
    <property type="entry name" value="LysM_dom_sf"/>
</dbReference>